<dbReference type="Proteomes" id="UP001153678">
    <property type="component" value="Unassembled WGS sequence"/>
</dbReference>
<name>A0A9W4X0X4_9GLOM</name>
<dbReference type="AlphaFoldDB" id="A0A9W4X0X4"/>
<organism evidence="1 2">
    <name type="scientific">Funneliformis geosporum</name>
    <dbReference type="NCBI Taxonomy" id="1117311"/>
    <lineage>
        <taxon>Eukaryota</taxon>
        <taxon>Fungi</taxon>
        <taxon>Fungi incertae sedis</taxon>
        <taxon>Mucoromycota</taxon>
        <taxon>Glomeromycotina</taxon>
        <taxon>Glomeromycetes</taxon>
        <taxon>Glomerales</taxon>
        <taxon>Glomeraceae</taxon>
        <taxon>Funneliformis</taxon>
    </lineage>
</organism>
<protein>
    <submittedName>
        <fullName evidence="1">6742_t:CDS:1</fullName>
    </submittedName>
</protein>
<dbReference type="EMBL" id="CAMKVN010024574">
    <property type="protein sequence ID" value="CAI2200517.1"/>
    <property type="molecule type" value="Genomic_DNA"/>
</dbReference>
<sequence>VFETPTGSMKISTRIGGKHFVGFINEKQEQKRDGTPYSKKYAVLEICTWEK</sequence>
<keyword evidence="2" id="KW-1185">Reference proteome</keyword>
<feature type="non-terminal residue" evidence="1">
    <location>
        <position position="51"/>
    </location>
</feature>
<reference evidence="1" key="1">
    <citation type="submission" date="2022-08" db="EMBL/GenBank/DDBJ databases">
        <authorList>
            <person name="Kallberg Y."/>
            <person name="Tangrot J."/>
            <person name="Rosling A."/>
        </authorList>
    </citation>
    <scope>NUCLEOTIDE SEQUENCE</scope>
    <source>
        <strain evidence="1">Wild A</strain>
    </source>
</reference>
<proteinExistence type="predicted"/>
<evidence type="ECO:0000313" key="1">
    <source>
        <dbReference type="EMBL" id="CAI2200517.1"/>
    </source>
</evidence>
<accession>A0A9W4X0X4</accession>
<evidence type="ECO:0000313" key="2">
    <source>
        <dbReference type="Proteomes" id="UP001153678"/>
    </source>
</evidence>
<feature type="non-terminal residue" evidence="1">
    <location>
        <position position="1"/>
    </location>
</feature>
<comment type="caution">
    <text evidence="1">The sequence shown here is derived from an EMBL/GenBank/DDBJ whole genome shotgun (WGS) entry which is preliminary data.</text>
</comment>
<gene>
    <name evidence="1" type="ORF">FWILDA_LOCUS19608</name>
</gene>